<comment type="caution">
    <text evidence="1">The sequence shown here is derived from an EMBL/GenBank/DDBJ whole genome shotgun (WGS) entry which is preliminary data.</text>
</comment>
<dbReference type="Proteomes" id="UP000216188">
    <property type="component" value="Unassembled WGS sequence"/>
</dbReference>
<accession>A0A256GDU3</accession>
<name>A0A256GDU3_9HYPH</name>
<evidence type="ECO:0000313" key="2">
    <source>
        <dbReference type="Proteomes" id="UP000216188"/>
    </source>
</evidence>
<reference evidence="1 2" key="1">
    <citation type="submission" date="2017-07" db="EMBL/GenBank/DDBJ databases">
        <title>Phylogenetic study on the rhizospheric bacterium Ochrobactrum sp. A44.</title>
        <authorList>
            <person name="Krzyzanowska D.M."/>
            <person name="Ossowicki A."/>
            <person name="Rajewska M."/>
            <person name="Maciag T."/>
            <person name="Kaczynski Z."/>
            <person name="Czerwicka M."/>
            <person name="Jafra S."/>
        </authorList>
    </citation>
    <scope>NUCLEOTIDE SEQUENCE [LARGE SCALE GENOMIC DNA]</scope>
    <source>
        <strain evidence="1 2">CCUG 30717</strain>
    </source>
</reference>
<gene>
    <name evidence="1" type="ORF">CEV34_3024</name>
</gene>
<proteinExistence type="predicted"/>
<evidence type="ECO:0000313" key="1">
    <source>
        <dbReference type="EMBL" id="OYR25279.1"/>
    </source>
</evidence>
<organism evidence="1 2">
    <name type="scientific">Brucella pseudogrignonensis</name>
    <dbReference type="NCBI Taxonomy" id="419475"/>
    <lineage>
        <taxon>Bacteria</taxon>
        <taxon>Pseudomonadati</taxon>
        <taxon>Pseudomonadota</taxon>
        <taxon>Alphaproteobacteria</taxon>
        <taxon>Hyphomicrobiales</taxon>
        <taxon>Brucellaceae</taxon>
        <taxon>Brucella/Ochrobactrum group</taxon>
        <taxon>Brucella</taxon>
    </lineage>
</organism>
<sequence length="57" mass="6661">MQLNLPTVHLHALKRTCDGIIQAIANHSIFATRCIERVARRIRYELIKFADIRSETR</sequence>
<protein>
    <submittedName>
        <fullName evidence="1">Uncharacterized protein</fullName>
    </submittedName>
</protein>
<dbReference type="AlphaFoldDB" id="A0A256GDU3"/>
<dbReference type="EMBL" id="NNRM01000022">
    <property type="protein sequence ID" value="OYR25279.1"/>
    <property type="molecule type" value="Genomic_DNA"/>
</dbReference>
<keyword evidence="2" id="KW-1185">Reference proteome</keyword>